<feature type="transmembrane region" description="Helical" evidence="1">
    <location>
        <begin position="84"/>
        <end position="104"/>
    </location>
</feature>
<protein>
    <submittedName>
        <fullName evidence="2">Uncharacterized protein</fullName>
    </submittedName>
</protein>
<name>A0A9D1WDI1_9GAMM</name>
<organism evidence="2 3">
    <name type="scientific">Candidatus Anaerobiospirillum pullistercoris</name>
    <dbReference type="NCBI Taxonomy" id="2838452"/>
    <lineage>
        <taxon>Bacteria</taxon>
        <taxon>Pseudomonadati</taxon>
        <taxon>Pseudomonadota</taxon>
        <taxon>Gammaproteobacteria</taxon>
        <taxon>Aeromonadales</taxon>
        <taxon>Succinivibrionaceae</taxon>
        <taxon>Anaerobiospirillum</taxon>
    </lineage>
</organism>
<reference evidence="2" key="1">
    <citation type="journal article" date="2021" name="PeerJ">
        <title>Extensive microbial diversity within the chicken gut microbiome revealed by metagenomics and culture.</title>
        <authorList>
            <person name="Gilroy R."/>
            <person name="Ravi A."/>
            <person name="Getino M."/>
            <person name="Pursley I."/>
            <person name="Horton D.L."/>
            <person name="Alikhan N.F."/>
            <person name="Baker D."/>
            <person name="Gharbi K."/>
            <person name="Hall N."/>
            <person name="Watson M."/>
            <person name="Adriaenssens E.M."/>
            <person name="Foster-Nyarko E."/>
            <person name="Jarju S."/>
            <person name="Secka A."/>
            <person name="Antonio M."/>
            <person name="Oren A."/>
            <person name="Chaudhuri R.R."/>
            <person name="La Ragione R."/>
            <person name="Hildebrand F."/>
            <person name="Pallen M.J."/>
        </authorList>
    </citation>
    <scope>NUCLEOTIDE SEQUENCE</scope>
    <source>
        <strain evidence="2">USASDec5-558</strain>
    </source>
</reference>
<evidence type="ECO:0000256" key="1">
    <source>
        <dbReference type="SAM" id="Phobius"/>
    </source>
</evidence>
<accession>A0A9D1WDI1</accession>
<keyword evidence="1" id="KW-0812">Transmembrane</keyword>
<dbReference type="AlphaFoldDB" id="A0A9D1WDI1"/>
<sequence length="106" mass="11928">MTATKMRQLWRCSSAEAQVTVACLSLVGADKEKENGYAFFRLLFTVALKLKLQPKAGSYKTTTGNESEPKAQNWGCRATMRLSAVCYCILTTALSINVLLRQWWCR</sequence>
<keyword evidence="1" id="KW-1133">Transmembrane helix</keyword>
<feature type="non-terminal residue" evidence="2">
    <location>
        <position position="106"/>
    </location>
</feature>
<proteinExistence type="predicted"/>
<comment type="caution">
    <text evidence="2">The sequence shown here is derived from an EMBL/GenBank/DDBJ whole genome shotgun (WGS) entry which is preliminary data.</text>
</comment>
<dbReference type="EMBL" id="DXEV01000098">
    <property type="protein sequence ID" value="HIX56848.1"/>
    <property type="molecule type" value="Genomic_DNA"/>
</dbReference>
<gene>
    <name evidence="2" type="ORF">H9850_05185</name>
</gene>
<evidence type="ECO:0000313" key="2">
    <source>
        <dbReference type="EMBL" id="HIX56848.1"/>
    </source>
</evidence>
<evidence type="ECO:0000313" key="3">
    <source>
        <dbReference type="Proteomes" id="UP000886829"/>
    </source>
</evidence>
<keyword evidence="1" id="KW-0472">Membrane</keyword>
<dbReference type="Proteomes" id="UP000886829">
    <property type="component" value="Unassembled WGS sequence"/>
</dbReference>
<reference evidence="2" key="2">
    <citation type="submission" date="2021-04" db="EMBL/GenBank/DDBJ databases">
        <authorList>
            <person name="Gilroy R."/>
        </authorList>
    </citation>
    <scope>NUCLEOTIDE SEQUENCE</scope>
    <source>
        <strain evidence="2">USASDec5-558</strain>
    </source>
</reference>